<dbReference type="AlphaFoldDB" id="A0A3B0SSM0"/>
<gene>
    <name evidence="7" type="ORF">MNBD_ALPHA01-1772</name>
</gene>
<dbReference type="InterPro" id="IPR014025">
    <property type="entry name" value="Glutaredoxin_subgr"/>
</dbReference>
<dbReference type="Pfam" id="PF00462">
    <property type="entry name" value="Glutaredoxin"/>
    <property type="match status" value="1"/>
</dbReference>
<dbReference type="SUPFAM" id="SSF52833">
    <property type="entry name" value="Thioredoxin-like"/>
    <property type="match status" value="1"/>
</dbReference>
<protein>
    <submittedName>
        <fullName evidence="7">Glutaredoxin 3</fullName>
    </submittedName>
</protein>
<dbReference type="GO" id="GO:0045454">
    <property type="term" value="P:cell redox homeostasis"/>
    <property type="evidence" value="ECO:0007669"/>
    <property type="project" value="InterPro"/>
</dbReference>
<dbReference type="Gene3D" id="3.40.30.10">
    <property type="entry name" value="Glutaredoxin"/>
    <property type="match status" value="1"/>
</dbReference>
<proteinExistence type="inferred from homology"/>
<sequence length="91" mass="10100">MQETGIMKKITIYSKMLCPYCAGAKDLLVEKGQQFEEIDIGKTPDQRAIMISRAAGRQTVPQIFIGDHHVGGCDDLYALERTGRLDSLLAE</sequence>
<evidence type="ECO:0000256" key="2">
    <source>
        <dbReference type="ARBA" id="ARBA00022448"/>
    </source>
</evidence>
<evidence type="ECO:0000256" key="1">
    <source>
        <dbReference type="ARBA" id="ARBA00007787"/>
    </source>
</evidence>
<evidence type="ECO:0000259" key="6">
    <source>
        <dbReference type="Pfam" id="PF00462"/>
    </source>
</evidence>
<dbReference type="NCBIfam" id="TIGR02181">
    <property type="entry name" value="GRX_bact"/>
    <property type="match status" value="1"/>
</dbReference>
<dbReference type="CDD" id="cd03418">
    <property type="entry name" value="GRX_GRXb_1_3_like"/>
    <property type="match status" value="1"/>
</dbReference>
<dbReference type="PANTHER" id="PTHR45694:SF18">
    <property type="entry name" value="GLUTAREDOXIN-1-RELATED"/>
    <property type="match status" value="1"/>
</dbReference>
<accession>A0A3B0SSM0</accession>
<dbReference type="InterPro" id="IPR011900">
    <property type="entry name" value="GRX_bact"/>
</dbReference>
<dbReference type="PROSITE" id="PS51354">
    <property type="entry name" value="GLUTAREDOXIN_2"/>
    <property type="match status" value="1"/>
</dbReference>
<comment type="similarity">
    <text evidence="1">Belongs to the glutaredoxin family.</text>
</comment>
<dbReference type="GO" id="GO:0015038">
    <property type="term" value="F:glutathione disulfide oxidoreductase activity"/>
    <property type="evidence" value="ECO:0007669"/>
    <property type="project" value="TreeGrafter"/>
</dbReference>
<keyword evidence="4" id="KW-1015">Disulfide bond</keyword>
<evidence type="ECO:0000256" key="4">
    <source>
        <dbReference type="ARBA" id="ARBA00023157"/>
    </source>
</evidence>
<reference evidence="7" key="1">
    <citation type="submission" date="2018-06" db="EMBL/GenBank/DDBJ databases">
        <authorList>
            <person name="Zhirakovskaya E."/>
        </authorList>
    </citation>
    <scope>NUCLEOTIDE SEQUENCE</scope>
</reference>
<dbReference type="GO" id="GO:0005737">
    <property type="term" value="C:cytoplasm"/>
    <property type="evidence" value="ECO:0007669"/>
    <property type="project" value="TreeGrafter"/>
</dbReference>
<keyword evidence="2" id="KW-0813">Transport</keyword>
<dbReference type="PROSITE" id="PS00195">
    <property type="entry name" value="GLUTAREDOXIN_1"/>
    <property type="match status" value="1"/>
</dbReference>
<evidence type="ECO:0000313" key="7">
    <source>
        <dbReference type="EMBL" id="VAW03459.1"/>
    </source>
</evidence>
<dbReference type="PRINTS" id="PR00160">
    <property type="entry name" value="GLUTAREDOXIN"/>
</dbReference>
<dbReference type="InterPro" id="IPR036249">
    <property type="entry name" value="Thioredoxin-like_sf"/>
</dbReference>
<name>A0A3B0SSM0_9ZZZZ</name>
<evidence type="ECO:0000256" key="5">
    <source>
        <dbReference type="ARBA" id="ARBA00023284"/>
    </source>
</evidence>
<dbReference type="GO" id="GO:0034599">
    <property type="term" value="P:cellular response to oxidative stress"/>
    <property type="evidence" value="ECO:0007669"/>
    <property type="project" value="TreeGrafter"/>
</dbReference>
<keyword evidence="3" id="KW-0249">Electron transport</keyword>
<keyword evidence="5" id="KW-0676">Redox-active center</keyword>
<dbReference type="InterPro" id="IPR011767">
    <property type="entry name" value="GLR_AS"/>
</dbReference>
<dbReference type="PANTHER" id="PTHR45694">
    <property type="entry name" value="GLUTAREDOXIN 2"/>
    <property type="match status" value="1"/>
</dbReference>
<dbReference type="InterPro" id="IPR002109">
    <property type="entry name" value="Glutaredoxin"/>
</dbReference>
<organism evidence="7">
    <name type="scientific">hydrothermal vent metagenome</name>
    <dbReference type="NCBI Taxonomy" id="652676"/>
    <lineage>
        <taxon>unclassified sequences</taxon>
        <taxon>metagenomes</taxon>
        <taxon>ecological metagenomes</taxon>
    </lineage>
</organism>
<dbReference type="EMBL" id="UOEJ01000172">
    <property type="protein sequence ID" value="VAW03459.1"/>
    <property type="molecule type" value="Genomic_DNA"/>
</dbReference>
<evidence type="ECO:0000256" key="3">
    <source>
        <dbReference type="ARBA" id="ARBA00022982"/>
    </source>
</evidence>
<feature type="domain" description="Glutaredoxin" evidence="6">
    <location>
        <begin position="10"/>
        <end position="70"/>
    </location>
</feature>